<feature type="compositionally biased region" description="Low complexity" evidence="1">
    <location>
        <begin position="154"/>
        <end position="192"/>
    </location>
</feature>
<dbReference type="GeneID" id="9678686"/>
<dbReference type="RefSeq" id="XP_003047053.1">
    <property type="nucleotide sequence ID" value="XM_003047007.1"/>
</dbReference>
<gene>
    <name evidence="2" type="ORF">NECHADRAFT_83310</name>
</gene>
<dbReference type="eggNOG" id="ENOG502RPTM">
    <property type="taxonomic scope" value="Eukaryota"/>
</dbReference>
<evidence type="ECO:0000256" key="1">
    <source>
        <dbReference type="SAM" id="MobiDB-lite"/>
    </source>
</evidence>
<organism evidence="2 3">
    <name type="scientific">Fusarium vanettenii (strain ATCC MYA-4622 / CBS 123669 / FGSC 9596 / NRRL 45880 / 77-13-4)</name>
    <name type="common">Fusarium solani subsp. pisi</name>
    <dbReference type="NCBI Taxonomy" id="660122"/>
    <lineage>
        <taxon>Eukaryota</taxon>
        <taxon>Fungi</taxon>
        <taxon>Dikarya</taxon>
        <taxon>Ascomycota</taxon>
        <taxon>Pezizomycotina</taxon>
        <taxon>Sordariomycetes</taxon>
        <taxon>Hypocreomycetidae</taxon>
        <taxon>Hypocreales</taxon>
        <taxon>Nectriaceae</taxon>
        <taxon>Fusarium</taxon>
        <taxon>Fusarium solani species complex</taxon>
        <taxon>Fusarium vanettenii</taxon>
    </lineage>
</organism>
<name>C7Z3N3_FUSV7</name>
<dbReference type="Proteomes" id="UP000005206">
    <property type="component" value="Chromosome 8"/>
</dbReference>
<feature type="region of interest" description="Disordered" evidence="1">
    <location>
        <begin position="135"/>
        <end position="242"/>
    </location>
</feature>
<accession>C7Z3N3</accession>
<feature type="compositionally biased region" description="Polar residues" evidence="1">
    <location>
        <begin position="223"/>
        <end position="232"/>
    </location>
</feature>
<evidence type="ECO:0000313" key="3">
    <source>
        <dbReference type="Proteomes" id="UP000005206"/>
    </source>
</evidence>
<reference evidence="2 3" key="1">
    <citation type="journal article" date="2009" name="PLoS Genet.">
        <title>The genome of Nectria haematococca: contribution of supernumerary chromosomes to gene expansion.</title>
        <authorList>
            <person name="Coleman J.J."/>
            <person name="Rounsley S.D."/>
            <person name="Rodriguez-Carres M."/>
            <person name="Kuo A."/>
            <person name="Wasmann C.C."/>
            <person name="Grimwood J."/>
            <person name="Schmutz J."/>
            <person name="Taga M."/>
            <person name="White G.J."/>
            <person name="Zhou S."/>
            <person name="Schwartz D.C."/>
            <person name="Freitag M."/>
            <person name="Ma L.J."/>
            <person name="Danchin E.G."/>
            <person name="Henrissat B."/>
            <person name="Coutinho P.M."/>
            <person name="Nelson D.R."/>
            <person name="Straney D."/>
            <person name="Napoli C.A."/>
            <person name="Barker B.M."/>
            <person name="Gribskov M."/>
            <person name="Rep M."/>
            <person name="Kroken S."/>
            <person name="Molnar I."/>
            <person name="Rensing C."/>
            <person name="Kennell J.C."/>
            <person name="Zamora J."/>
            <person name="Farman M.L."/>
            <person name="Selker E.U."/>
            <person name="Salamov A."/>
            <person name="Shapiro H."/>
            <person name="Pangilinan J."/>
            <person name="Lindquist E."/>
            <person name="Lamers C."/>
            <person name="Grigoriev I.V."/>
            <person name="Geiser D.M."/>
            <person name="Covert S.F."/>
            <person name="Temporini E."/>
            <person name="Vanetten H.D."/>
        </authorList>
    </citation>
    <scope>NUCLEOTIDE SEQUENCE [LARGE SCALE GENOMIC DNA]</scope>
    <source>
        <strain evidence="3">ATCC MYA-4622 / CBS 123669 / FGSC 9596 / NRRL 45880 / 77-13-4</strain>
    </source>
</reference>
<dbReference type="EMBL" id="GG698909">
    <property type="protein sequence ID" value="EEU41340.1"/>
    <property type="molecule type" value="Genomic_DNA"/>
</dbReference>
<dbReference type="KEGG" id="nhe:NECHADRAFT_83310"/>
<sequence>MESMQMHKKYSDCHPKGKPGVRFPLADVPVDPYNVGARRAHIEAFLRHMELYDEKTLAEARAESIAILSLRLHMEGLERVGTPFFEFLVDVGVWMFFFKGENPSPIWPWNVPPPRQDDLAQGASPLYAAWLKDEAKKDASKKPEAPNDPATTVAQPTEQAVAAHAAEASIASTSTLPSAPETETETTTEPPARVLPPAQGLSSSRWADEMEIDDDPPALPHTVTLSPKVTEQNRGELLAPKEPSRSKRLDIWRALNRSDLFVAPVCGPFEVSLPEWLDFNALVWGPKGADFAYMHKELIDEDLVITWATTNKGVPSKLIVGFRDGKVGSHIPLCKMDRLGFLFTRVTNWAVEAYAGTPKSLATFLGVARVLGNESMYEPFKPRGSLSKAWQDIKESMHHAHRRAGDASAFKEKLAPQVVEILKTCNPAQNIKTWALGQGRGSSRFRIMLATLIWQELGDDKAKLAAYNWSREANASLANNTNASQ</sequence>
<evidence type="ECO:0000313" key="2">
    <source>
        <dbReference type="EMBL" id="EEU41340.1"/>
    </source>
</evidence>
<proteinExistence type="predicted"/>
<dbReference type="AlphaFoldDB" id="C7Z3N3"/>
<dbReference type="HOGENOM" id="CLU_507178_0_0_1"/>
<dbReference type="OMA" id="EDIVIAW"/>
<dbReference type="InParanoid" id="C7Z3N3"/>
<keyword evidence="3" id="KW-1185">Reference proteome</keyword>
<feature type="compositionally biased region" description="Basic and acidic residues" evidence="1">
    <location>
        <begin position="135"/>
        <end position="145"/>
    </location>
</feature>
<protein>
    <submittedName>
        <fullName evidence="2">Uncharacterized protein</fullName>
    </submittedName>
</protein>
<dbReference type="OrthoDB" id="5093989at2759"/>
<dbReference type="VEuPathDB" id="FungiDB:NECHADRAFT_83310"/>